<reference evidence="1" key="1">
    <citation type="submission" date="2023-07" db="EMBL/GenBank/DDBJ databases">
        <title>Genomic Encyclopedia of Type Strains, Phase IV (KMG-IV): sequencing the most valuable type-strain genomes for metagenomic binning, comparative biology and taxonomic classification.</title>
        <authorList>
            <person name="Goeker M."/>
        </authorList>
    </citation>
    <scope>NUCLEOTIDE SEQUENCE</scope>
    <source>
        <strain evidence="1">DSM 26174</strain>
    </source>
</reference>
<dbReference type="PROSITE" id="PS51257">
    <property type="entry name" value="PROKAR_LIPOPROTEIN"/>
    <property type="match status" value="1"/>
</dbReference>
<dbReference type="Proteomes" id="UP001185092">
    <property type="component" value="Unassembled WGS sequence"/>
</dbReference>
<dbReference type="InterPro" id="IPR024079">
    <property type="entry name" value="MetalloPept_cat_dom_sf"/>
</dbReference>
<dbReference type="EMBL" id="JAVDQD010000001">
    <property type="protein sequence ID" value="MDR6237249.1"/>
    <property type="molecule type" value="Genomic_DNA"/>
</dbReference>
<protein>
    <submittedName>
        <fullName evidence="1">Zn-dependent protease</fullName>
    </submittedName>
</protein>
<proteinExistence type="predicted"/>
<evidence type="ECO:0000313" key="1">
    <source>
        <dbReference type="EMBL" id="MDR6237249.1"/>
    </source>
</evidence>
<sequence>MKEKAWLLKFFVVGMAGMLFMGCQGNDDTNNTDFEDLSHYYRDIQNLKIEVAYEKGAEPYSNMTNGDYWDFTSENIAALFSNEMLKVDVDNEAGDMLELPAQNKESFSAEDLLNLWRANFSTSNTPTDAYLYLLFVDGFFQDTDGQNLEGVIGVNITGTPVTAVFMPVVERSSRLLPTRAFVEQTTVIHEMGHAVGLVNNGVPLTSEHQDVEHGAHCTNQECVMYWLNEGVADMIAYIQRFQETGSKVIFGDECLKDTRSYRP</sequence>
<dbReference type="Gene3D" id="3.40.390.10">
    <property type="entry name" value="Collagenase (Catalytic Domain)"/>
    <property type="match status" value="1"/>
</dbReference>
<organism evidence="1 2">
    <name type="scientific">Aureibacter tunicatorum</name>
    <dbReference type="NCBI Taxonomy" id="866807"/>
    <lineage>
        <taxon>Bacteria</taxon>
        <taxon>Pseudomonadati</taxon>
        <taxon>Bacteroidota</taxon>
        <taxon>Cytophagia</taxon>
        <taxon>Cytophagales</taxon>
        <taxon>Persicobacteraceae</taxon>
        <taxon>Aureibacter</taxon>
    </lineage>
</organism>
<keyword evidence="2" id="KW-1185">Reference proteome</keyword>
<gene>
    <name evidence="1" type="ORF">HNQ88_000225</name>
</gene>
<dbReference type="GO" id="GO:0008237">
    <property type="term" value="F:metallopeptidase activity"/>
    <property type="evidence" value="ECO:0007669"/>
    <property type="project" value="InterPro"/>
</dbReference>
<evidence type="ECO:0000313" key="2">
    <source>
        <dbReference type="Proteomes" id="UP001185092"/>
    </source>
</evidence>
<keyword evidence="1" id="KW-0645">Protease</keyword>
<dbReference type="SUPFAM" id="SSF55486">
    <property type="entry name" value="Metalloproteases ('zincins'), catalytic domain"/>
    <property type="match status" value="1"/>
</dbReference>
<dbReference type="GO" id="GO:0006508">
    <property type="term" value="P:proteolysis"/>
    <property type="evidence" value="ECO:0007669"/>
    <property type="project" value="UniProtKB-KW"/>
</dbReference>
<dbReference type="AlphaFoldDB" id="A0AAE4BNV6"/>
<accession>A0AAE4BNV6</accession>
<keyword evidence="1" id="KW-0378">Hydrolase</keyword>
<name>A0AAE4BNV6_9BACT</name>
<dbReference type="RefSeq" id="WP_309936697.1">
    <property type="nucleotide sequence ID" value="NZ_AP025305.1"/>
</dbReference>
<comment type="caution">
    <text evidence="1">The sequence shown here is derived from an EMBL/GenBank/DDBJ whole genome shotgun (WGS) entry which is preliminary data.</text>
</comment>